<dbReference type="GO" id="GO:1990228">
    <property type="term" value="C:sulfurtransferase complex"/>
    <property type="evidence" value="ECO:0007669"/>
    <property type="project" value="TreeGrafter"/>
</dbReference>
<organism evidence="2 4">
    <name type="scientific">Photobacterium damsela subsp. piscicida</name>
    <name type="common">Pasteurella piscicida</name>
    <dbReference type="NCBI Taxonomy" id="38294"/>
    <lineage>
        <taxon>Bacteria</taxon>
        <taxon>Pseudomonadati</taxon>
        <taxon>Pseudomonadota</taxon>
        <taxon>Gammaproteobacteria</taxon>
        <taxon>Vibrionales</taxon>
        <taxon>Vibrionaceae</taxon>
        <taxon>Photobacterium</taxon>
    </lineage>
</organism>
<evidence type="ECO:0000313" key="3">
    <source>
        <dbReference type="Proteomes" id="UP000218676"/>
    </source>
</evidence>
<gene>
    <name evidence="2" type="primary">dsrH</name>
    <name evidence="2" type="ORF">IC627_01270</name>
    <name evidence="1" type="ORF">PDPUS_1_02989</name>
</gene>
<reference evidence="3" key="2">
    <citation type="submission" date="2017-05" db="EMBL/GenBank/DDBJ databases">
        <title>Whole genome sequence of fish pathogenic bacteria, Photobacterium damselae subsp. piscicida, strain 91-197, isolated from hybrid striped bass (Morone sp.) in USA.</title>
        <authorList>
            <person name="Teru Y."/>
            <person name="Hikima J."/>
            <person name="Kono T."/>
            <person name="Sakai M."/>
            <person name="Takano T."/>
            <person name="Hawke J.P."/>
            <person name="Takeyama H."/>
            <person name="Aoki T."/>
        </authorList>
    </citation>
    <scope>NUCLEOTIDE SEQUENCE [LARGE SCALE GENOMIC DNA]</scope>
    <source>
        <strain evidence="3">91-197</strain>
    </source>
</reference>
<dbReference type="Pfam" id="PF04077">
    <property type="entry name" value="DsrH"/>
    <property type="match status" value="1"/>
</dbReference>
<evidence type="ECO:0000313" key="2">
    <source>
        <dbReference type="EMBL" id="QOD56746.1"/>
    </source>
</evidence>
<dbReference type="Gene3D" id="3.40.1260.10">
    <property type="entry name" value="DsrEFH-like"/>
    <property type="match status" value="1"/>
</dbReference>
<evidence type="ECO:0000313" key="1">
    <source>
        <dbReference type="EMBL" id="BAX54363.1"/>
    </source>
</evidence>
<dbReference type="InterPro" id="IPR027396">
    <property type="entry name" value="DsrEFH-like"/>
</dbReference>
<dbReference type="NCBIfam" id="TIGR03011">
    <property type="entry name" value="sulf_tusB_dsrH"/>
    <property type="match status" value="1"/>
</dbReference>
<dbReference type="Proteomes" id="UP000218676">
    <property type="component" value="Chromosome 1"/>
</dbReference>
<name>A0A1Q9H2E9_PHODP</name>
<reference evidence="1" key="1">
    <citation type="journal article" date="2017" name="Genome Announc.">
        <title>Whole-Genome Sequence of Photobacterium damselae subsp. piscicida Strain 91-197, Isolated from Hybrid Striped Bass (Morone sp.) in the United States.</title>
        <authorList>
            <person name="Teru Y."/>
            <person name="Hikima J."/>
            <person name="Kono T."/>
            <person name="Sakai M."/>
            <person name="Takano T."/>
            <person name="Hawke J.P."/>
            <person name="Takeyama H."/>
            <person name="Aoki T."/>
        </authorList>
    </citation>
    <scope>NUCLEOTIDE SEQUENCE</scope>
    <source>
        <strain evidence="1">91-197</strain>
    </source>
</reference>
<dbReference type="GO" id="GO:0002143">
    <property type="term" value="P:tRNA wobble position uridine thiolation"/>
    <property type="evidence" value="ECO:0007669"/>
    <property type="project" value="InterPro"/>
</dbReference>
<dbReference type="GO" id="GO:0016740">
    <property type="term" value="F:transferase activity"/>
    <property type="evidence" value="ECO:0007669"/>
    <property type="project" value="UniProtKB-KW"/>
</dbReference>
<reference evidence="2 4" key="3">
    <citation type="submission" date="2020-09" db="EMBL/GenBank/DDBJ databases">
        <title>Complete, closed and curated genome sequences of Photobacterium damselae subsp. piscicida isolates from Australia indicate localised evolution and additional plasmid-borne pathogenicity mechanisms.</title>
        <authorList>
            <person name="Baseggio L."/>
            <person name="Silayeva O."/>
            <person name="Buller N."/>
            <person name="Landos M."/>
            <person name="Engelstaedter J."/>
            <person name="Barnes A.C."/>
        </authorList>
    </citation>
    <scope>NUCLEOTIDE SEQUENCE [LARGE SCALE GENOMIC DNA]</scope>
    <source>
        <strain evidence="2 4">AS-16-0540-1</strain>
    </source>
</reference>
<proteinExistence type="predicted"/>
<dbReference type="SUPFAM" id="SSF75169">
    <property type="entry name" value="DsrEFH-like"/>
    <property type="match status" value="1"/>
</dbReference>
<dbReference type="EMBL" id="AP018045">
    <property type="protein sequence ID" value="BAX54363.1"/>
    <property type="molecule type" value="Genomic_DNA"/>
</dbReference>
<dbReference type="InterPro" id="IPR007215">
    <property type="entry name" value="Sulphur_relay_TusB/DsrH"/>
</dbReference>
<accession>A0A1Q9H2E9</accession>
<protein>
    <submittedName>
        <fullName evidence="1">Protein TusB</fullName>
    </submittedName>
    <submittedName>
        <fullName evidence="2">Sulfurtransferase complex subunit TusB</fullName>
    </submittedName>
</protein>
<evidence type="ECO:0000313" key="4">
    <source>
        <dbReference type="Proteomes" id="UP000516656"/>
    </source>
</evidence>
<dbReference type="AlphaFoldDB" id="A0A1Q9H2E9"/>
<dbReference type="PANTHER" id="PTHR37526">
    <property type="entry name" value="PROTEIN TUSB"/>
    <property type="match status" value="1"/>
</dbReference>
<dbReference type="Proteomes" id="UP000516656">
    <property type="component" value="Chromosome 1"/>
</dbReference>
<dbReference type="RefSeq" id="WP_044174144.1">
    <property type="nucleotide sequence ID" value="NZ_AP018045.1"/>
</dbReference>
<keyword evidence="2" id="KW-0808">Transferase</keyword>
<dbReference type="PANTHER" id="PTHR37526:SF1">
    <property type="entry name" value="PROTEIN TUSB"/>
    <property type="match status" value="1"/>
</dbReference>
<sequence length="97" mass="11131">MLHTVTSSPFSSQSLLDCLNFSHCDDEIILYQDAVIAAVDENIWLEQIKNSQAKIYFLNEDITARGLMNKISNLINVIDYQGFVDISSRHESQLHWN</sequence>
<dbReference type="EMBL" id="CP061854">
    <property type="protein sequence ID" value="QOD56746.1"/>
    <property type="molecule type" value="Genomic_DNA"/>
</dbReference>